<dbReference type="RefSeq" id="WP_164342996.1">
    <property type="nucleotide sequence ID" value="NZ_JAAGLQ010000140.1"/>
</dbReference>
<sequence>MADLTHLDLKQLQSFRDVDVEDASKSAHRYRKEEVDGIRPLGHIVNGHTTTKNPDKNQQILRIGKMTTEDLVSGPTLIQSITTAATAIDTLLGDQETFFKELKEALQETIDTMNKTKQTNLDSIDAQTLLQLFSEVDSSVVPTKTES</sequence>
<gene>
    <name evidence="1" type="ORF">G3I29_06630</name>
</gene>
<organism evidence="1 2">
    <name type="scientific">Streptomyces halstedii</name>
    <dbReference type="NCBI Taxonomy" id="1944"/>
    <lineage>
        <taxon>Bacteria</taxon>
        <taxon>Bacillati</taxon>
        <taxon>Actinomycetota</taxon>
        <taxon>Actinomycetes</taxon>
        <taxon>Kitasatosporales</taxon>
        <taxon>Streptomycetaceae</taxon>
        <taxon>Streptomyces</taxon>
    </lineage>
</organism>
<dbReference type="NCBIfam" id="NF033533">
    <property type="entry name" value="lone7_assoc_B"/>
    <property type="match status" value="1"/>
</dbReference>
<evidence type="ECO:0000313" key="1">
    <source>
        <dbReference type="EMBL" id="NEA15208.1"/>
    </source>
</evidence>
<evidence type="ECO:0000313" key="2">
    <source>
        <dbReference type="Proteomes" id="UP000471293"/>
    </source>
</evidence>
<dbReference type="EMBL" id="JAAGLQ010000140">
    <property type="protein sequence ID" value="NEA15208.1"/>
    <property type="molecule type" value="Genomic_DNA"/>
</dbReference>
<name>A0A6N9TV06_STRHA</name>
<comment type="caution">
    <text evidence="1">The sequence shown here is derived from an EMBL/GenBank/DDBJ whole genome shotgun (WGS) entry which is preliminary data.</text>
</comment>
<proteinExistence type="predicted"/>
<dbReference type="InterPro" id="IPR049801">
    <property type="entry name" value="T7SS_assoc-like"/>
</dbReference>
<dbReference type="AlphaFoldDB" id="A0A6N9TV06"/>
<dbReference type="Proteomes" id="UP000471293">
    <property type="component" value="Unassembled WGS sequence"/>
</dbReference>
<reference evidence="1 2" key="1">
    <citation type="submission" date="2020-01" db="EMBL/GenBank/DDBJ databases">
        <title>Insect and environment-associated Actinomycetes.</title>
        <authorList>
            <person name="Currrie C."/>
            <person name="Chevrette M."/>
            <person name="Carlson C."/>
            <person name="Stubbendieck R."/>
            <person name="Wendt-Pienkowski E."/>
        </authorList>
    </citation>
    <scope>NUCLEOTIDE SEQUENCE [LARGE SCALE GENOMIC DNA]</scope>
    <source>
        <strain evidence="1 2">SID11342</strain>
    </source>
</reference>
<accession>A0A6N9TV06</accession>
<protein>
    <submittedName>
        <fullName evidence="1">Type VII secretion system-associated protein</fullName>
    </submittedName>
</protein>